<evidence type="ECO:0000256" key="1">
    <source>
        <dbReference type="SAM" id="MobiDB-lite"/>
    </source>
</evidence>
<dbReference type="AlphaFoldDB" id="A0A8D8IUJ9"/>
<dbReference type="EMBL" id="HBUE01264906">
    <property type="protein sequence ID" value="CAG6560939.1"/>
    <property type="molecule type" value="Transcribed_RNA"/>
</dbReference>
<dbReference type="EMBL" id="HBUE01159761">
    <property type="protein sequence ID" value="CAG6509553.1"/>
    <property type="molecule type" value="Transcribed_RNA"/>
</dbReference>
<name>A0A8D8IUJ9_CULPI</name>
<evidence type="ECO:0000313" key="2">
    <source>
        <dbReference type="EMBL" id="CAG6560939.1"/>
    </source>
</evidence>
<protein>
    <submittedName>
        <fullName evidence="2">(northern house mosquito) hypothetical protein</fullName>
    </submittedName>
</protein>
<reference evidence="2" key="1">
    <citation type="submission" date="2021-05" db="EMBL/GenBank/DDBJ databases">
        <authorList>
            <person name="Alioto T."/>
            <person name="Alioto T."/>
            <person name="Gomez Garrido J."/>
        </authorList>
    </citation>
    <scope>NUCLEOTIDE SEQUENCE</scope>
</reference>
<proteinExistence type="predicted"/>
<sequence>MQSVIIPLLPPRPRPQVHPSSRPPGGVAVPSSKRKRPVANLLLFPLEASAAIVCQPVSPAKRMSTSAMIAPISGAKADDMFRGNSTVVRAASRESEMRNKLQVQIDDENRCSQSRRFRRVAGRRATHWKFHEYEATMTMKAYQKLKQ</sequence>
<feature type="region of interest" description="Disordered" evidence="1">
    <location>
        <begin position="1"/>
        <end position="33"/>
    </location>
</feature>
<organism evidence="2">
    <name type="scientific">Culex pipiens</name>
    <name type="common">House mosquito</name>
    <dbReference type="NCBI Taxonomy" id="7175"/>
    <lineage>
        <taxon>Eukaryota</taxon>
        <taxon>Metazoa</taxon>
        <taxon>Ecdysozoa</taxon>
        <taxon>Arthropoda</taxon>
        <taxon>Hexapoda</taxon>
        <taxon>Insecta</taxon>
        <taxon>Pterygota</taxon>
        <taxon>Neoptera</taxon>
        <taxon>Endopterygota</taxon>
        <taxon>Diptera</taxon>
        <taxon>Nematocera</taxon>
        <taxon>Culicoidea</taxon>
        <taxon>Culicidae</taxon>
        <taxon>Culicinae</taxon>
        <taxon>Culicini</taxon>
        <taxon>Culex</taxon>
        <taxon>Culex</taxon>
    </lineage>
</organism>
<accession>A0A8D8IUJ9</accession>